<reference evidence="7" key="1">
    <citation type="submission" date="2020-09" db="EMBL/GenBank/DDBJ databases">
        <title>A novel bacterium of genus Paenibacillus, isolated from South China Sea.</title>
        <authorList>
            <person name="Huang H."/>
            <person name="Mo K."/>
            <person name="Hu Y."/>
        </authorList>
    </citation>
    <scope>NUCLEOTIDE SEQUENCE</scope>
    <source>
        <strain evidence="7">IB182363</strain>
    </source>
</reference>
<evidence type="ECO:0000313" key="8">
    <source>
        <dbReference type="Proteomes" id="UP000639396"/>
    </source>
</evidence>
<evidence type="ECO:0000313" key="7">
    <source>
        <dbReference type="EMBL" id="MBD2862539.1"/>
    </source>
</evidence>
<dbReference type="Gene3D" id="3.40.190.10">
    <property type="entry name" value="Periplasmic binding protein-like II"/>
    <property type="match status" value="2"/>
</dbReference>
<evidence type="ECO:0000256" key="5">
    <source>
        <dbReference type="ARBA" id="ARBA00023288"/>
    </source>
</evidence>
<keyword evidence="3" id="KW-0472">Membrane</keyword>
<evidence type="ECO:0000256" key="1">
    <source>
        <dbReference type="ARBA" id="ARBA00022475"/>
    </source>
</evidence>
<evidence type="ECO:0000256" key="3">
    <source>
        <dbReference type="ARBA" id="ARBA00023136"/>
    </source>
</evidence>
<dbReference type="RefSeq" id="WP_190927548.1">
    <property type="nucleotide sequence ID" value="NZ_JACXJA010000013.1"/>
</dbReference>
<proteinExistence type="predicted"/>
<sequence>MMRKNRHGSYVSRTADNPGTGVNNSRTATSTLGPTTGQTLSSNAENVVSCAGGLTAIHTADNMTNNIVPDSHEKRMTVKTSAARTKSCLFRHGRAVPKPYIRLVSRLLLLAFLVSACEPVPERNVMPSAAGSAGDGHAPAALPATEAVWSGDSHDNMKYDPPITLRTIRVNEPGVRFAPGDSYNNNPWTRAYEQRLGIRVETLWSDDSSQYNRKLDLMIASGDIPDLFRVNAAQLQQLAENGLIADLTDVYAAHVSERTRKLLDDRGPDALRLGTIGGRLMAIPWTSTLSEAAQVLHVRTDWLRKLNLPEPGSIADVMDISAAFTSRDPDGNGIHDTYGLAMDRNFNLAAGFFNGFHAYRNLWIKAGEGLAYGTVQPEMKRALAGLRELYASGQIDPDFGVKDELNVFESVVDGKIGMFYASPFAGSYPLHQAKKRDPAMEWKAYPLPSIDDTKARPQVPLDVSGYWVVSKEVKRPEAILRLLDFWIETYYENNSEQAYYEFNQSRENNPVWKTALVSLTKQYKNVDESLRIIEAMETNDRSKLTPEDKGVLQRIESYRRNGETDGWMWDYMFSKGGSLSVAEYYRKQDLYKRERLVSLPLPVTQRRSEALGKLQSETFMKIVLGLQPVETFEWFVEQWEGIGGREMTDEVNEWYRERGNPSTE</sequence>
<dbReference type="InterPro" id="IPR050490">
    <property type="entry name" value="Bact_solute-bd_prot1"/>
</dbReference>
<dbReference type="PANTHER" id="PTHR43649">
    <property type="entry name" value="ARABINOSE-BINDING PROTEIN-RELATED"/>
    <property type="match status" value="1"/>
</dbReference>
<gene>
    <name evidence="7" type="ORF">IDH45_11145</name>
</gene>
<keyword evidence="4" id="KW-0564">Palmitate</keyword>
<evidence type="ECO:0000256" key="6">
    <source>
        <dbReference type="SAM" id="MobiDB-lite"/>
    </source>
</evidence>
<accession>A0A927C803</accession>
<feature type="region of interest" description="Disordered" evidence="6">
    <location>
        <begin position="1"/>
        <end position="40"/>
    </location>
</feature>
<protein>
    <submittedName>
        <fullName evidence="7">Extracellular solute-binding protein</fullName>
    </submittedName>
</protein>
<name>A0A927C803_9BACL</name>
<organism evidence="7 8">
    <name type="scientific">Paenibacillus oceani</name>
    <dbReference type="NCBI Taxonomy" id="2772510"/>
    <lineage>
        <taxon>Bacteria</taxon>
        <taxon>Bacillati</taxon>
        <taxon>Bacillota</taxon>
        <taxon>Bacilli</taxon>
        <taxon>Bacillales</taxon>
        <taxon>Paenibacillaceae</taxon>
        <taxon>Paenibacillus</taxon>
    </lineage>
</organism>
<dbReference type="PANTHER" id="PTHR43649:SF33">
    <property type="entry name" value="POLYGALACTURONAN_RHAMNOGALACTURONAN-BINDING PROTEIN YTCQ"/>
    <property type="match status" value="1"/>
</dbReference>
<dbReference type="AlphaFoldDB" id="A0A927C803"/>
<keyword evidence="8" id="KW-1185">Reference proteome</keyword>
<keyword evidence="5" id="KW-0449">Lipoprotein</keyword>
<dbReference type="Proteomes" id="UP000639396">
    <property type="component" value="Unassembled WGS sequence"/>
</dbReference>
<evidence type="ECO:0000256" key="4">
    <source>
        <dbReference type="ARBA" id="ARBA00023139"/>
    </source>
</evidence>
<comment type="caution">
    <text evidence="7">The sequence shown here is derived from an EMBL/GenBank/DDBJ whole genome shotgun (WGS) entry which is preliminary data.</text>
</comment>
<keyword evidence="1" id="KW-1003">Cell membrane</keyword>
<dbReference type="InterPro" id="IPR006059">
    <property type="entry name" value="SBP"/>
</dbReference>
<dbReference type="EMBL" id="JACXJA010000013">
    <property type="protein sequence ID" value="MBD2862539.1"/>
    <property type="molecule type" value="Genomic_DNA"/>
</dbReference>
<dbReference type="Pfam" id="PF13416">
    <property type="entry name" value="SBP_bac_8"/>
    <property type="match status" value="1"/>
</dbReference>
<feature type="compositionally biased region" description="Polar residues" evidence="6">
    <location>
        <begin position="11"/>
        <end position="40"/>
    </location>
</feature>
<evidence type="ECO:0000256" key="2">
    <source>
        <dbReference type="ARBA" id="ARBA00022729"/>
    </source>
</evidence>
<keyword evidence="2" id="KW-0732">Signal</keyword>
<dbReference type="SUPFAM" id="SSF53850">
    <property type="entry name" value="Periplasmic binding protein-like II"/>
    <property type="match status" value="1"/>
</dbReference>